<feature type="compositionally biased region" description="Basic and acidic residues" evidence="7">
    <location>
        <begin position="282"/>
        <end position="292"/>
    </location>
</feature>
<dbReference type="PROSITE" id="PS50888">
    <property type="entry name" value="BHLH"/>
    <property type="match status" value="1"/>
</dbReference>
<evidence type="ECO:0000256" key="5">
    <source>
        <dbReference type="ARBA" id="ARBA00023163"/>
    </source>
</evidence>
<feature type="compositionally biased region" description="Basic and acidic residues" evidence="7">
    <location>
        <begin position="212"/>
        <end position="222"/>
    </location>
</feature>
<dbReference type="InterPro" id="IPR036638">
    <property type="entry name" value="HLH_DNA-bd_sf"/>
</dbReference>
<dbReference type="GO" id="GO:0016607">
    <property type="term" value="C:nuclear speck"/>
    <property type="evidence" value="ECO:0007669"/>
    <property type="project" value="UniProtKB-SubCell"/>
</dbReference>
<dbReference type="EMBL" id="CADCXU010024267">
    <property type="protein sequence ID" value="CAB0011772.1"/>
    <property type="molecule type" value="Genomic_DNA"/>
</dbReference>
<dbReference type="InterPro" id="IPR011598">
    <property type="entry name" value="bHLH_dom"/>
</dbReference>
<feature type="compositionally biased region" description="Low complexity" evidence="7">
    <location>
        <begin position="141"/>
        <end position="150"/>
    </location>
</feature>
<keyword evidence="6" id="KW-0539">Nucleus</keyword>
<comment type="subcellular location">
    <subcellularLocation>
        <location evidence="2">Cytoplasm</location>
    </subcellularLocation>
    <subcellularLocation>
        <location evidence="1">Nucleus speckle</location>
    </subcellularLocation>
</comment>
<keyword evidence="4" id="KW-0238">DNA-binding</keyword>
<evidence type="ECO:0000313" key="9">
    <source>
        <dbReference type="EMBL" id="CAB0011772.1"/>
    </source>
</evidence>
<evidence type="ECO:0000313" key="10">
    <source>
        <dbReference type="Proteomes" id="UP000479000"/>
    </source>
</evidence>
<reference evidence="9 10" key="1">
    <citation type="submission" date="2020-02" db="EMBL/GenBank/DDBJ databases">
        <authorList>
            <person name="Ferguson B K."/>
        </authorList>
    </citation>
    <scope>NUCLEOTIDE SEQUENCE [LARGE SCALE GENOMIC DNA]</scope>
</reference>
<dbReference type="Gene3D" id="4.10.280.10">
    <property type="entry name" value="Helix-loop-helix DNA-binding domain"/>
    <property type="match status" value="1"/>
</dbReference>
<feature type="compositionally biased region" description="Polar residues" evidence="7">
    <location>
        <begin position="245"/>
        <end position="257"/>
    </location>
</feature>
<evidence type="ECO:0000256" key="1">
    <source>
        <dbReference type="ARBA" id="ARBA00004324"/>
    </source>
</evidence>
<dbReference type="PANTHER" id="PTHR19290:SF102">
    <property type="entry name" value="TRANSCRIPTION FACTOR ATOH8"/>
    <property type="match status" value="1"/>
</dbReference>
<feature type="compositionally biased region" description="Basic and acidic residues" evidence="7">
    <location>
        <begin position="119"/>
        <end position="132"/>
    </location>
</feature>
<dbReference type="Pfam" id="PF00010">
    <property type="entry name" value="HLH"/>
    <property type="match status" value="1"/>
</dbReference>
<dbReference type="GO" id="GO:0009653">
    <property type="term" value="P:anatomical structure morphogenesis"/>
    <property type="evidence" value="ECO:0007669"/>
    <property type="project" value="TreeGrafter"/>
</dbReference>
<dbReference type="FunFam" id="4.10.280.10:FF:000052">
    <property type="entry name" value="Protein atonal homolog 8"/>
    <property type="match status" value="1"/>
</dbReference>
<keyword evidence="3" id="KW-0805">Transcription regulation</keyword>
<dbReference type="PANTHER" id="PTHR19290">
    <property type="entry name" value="BASIC HELIX-LOOP-HELIX PROTEIN NEUROGENIN-RELATED"/>
    <property type="match status" value="1"/>
</dbReference>
<dbReference type="InterPro" id="IPR032660">
    <property type="entry name" value="ATOH8_bHLH"/>
</dbReference>
<protein>
    <recommendedName>
        <fullName evidence="8">BHLH domain-containing protein</fullName>
    </recommendedName>
</protein>
<dbReference type="GO" id="GO:0046983">
    <property type="term" value="F:protein dimerization activity"/>
    <property type="evidence" value="ECO:0007669"/>
    <property type="project" value="InterPro"/>
</dbReference>
<feature type="compositionally biased region" description="Polar residues" evidence="7">
    <location>
        <begin position="196"/>
        <end position="211"/>
    </location>
</feature>
<evidence type="ECO:0000256" key="4">
    <source>
        <dbReference type="ARBA" id="ARBA00023125"/>
    </source>
</evidence>
<dbReference type="AlphaFoldDB" id="A0A6H5H8H1"/>
<accession>A0A6H5H8H1</accession>
<feature type="domain" description="BHLH" evidence="8">
    <location>
        <begin position="285"/>
        <end position="337"/>
    </location>
</feature>
<dbReference type="CDD" id="cd11421">
    <property type="entry name" value="bHLH_TS_ATOH8"/>
    <property type="match status" value="1"/>
</dbReference>
<feature type="region of interest" description="Disordered" evidence="7">
    <location>
        <begin position="119"/>
        <end position="292"/>
    </location>
</feature>
<evidence type="ECO:0000256" key="6">
    <source>
        <dbReference type="ARBA" id="ARBA00023242"/>
    </source>
</evidence>
<name>A0A6H5H8H1_9HEMI</name>
<keyword evidence="10" id="KW-1185">Reference proteome</keyword>
<dbReference type="GO" id="GO:0005737">
    <property type="term" value="C:cytoplasm"/>
    <property type="evidence" value="ECO:0007669"/>
    <property type="project" value="UniProtKB-SubCell"/>
</dbReference>
<dbReference type="SMART" id="SM00353">
    <property type="entry name" value="HLH"/>
    <property type="match status" value="1"/>
</dbReference>
<dbReference type="SUPFAM" id="SSF47459">
    <property type="entry name" value="HLH, helix-loop-helix DNA-binding domain"/>
    <property type="match status" value="1"/>
</dbReference>
<dbReference type="GO" id="GO:0045944">
    <property type="term" value="P:positive regulation of transcription by RNA polymerase II"/>
    <property type="evidence" value="ECO:0007669"/>
    <property type="project" value="TreeGrafter"/>
</dbReference>
<dbReference type="InterPro" id="IPR050359">
    <property type="entry name" value="bHLH_transcription_factors"/>
</dbReference>
<dbReference type="OrthoDB" id="10001938at2759"/>
<proteinExistence type="predicted"/>
<keyword evidence="5" id="KW-0804">Transcription</keyword>
<dbReference type="GO" id="GO:0070888">
    <property type="term" value="F:E-box binding"/>
    <property type="evidence" value="ECO:0007669"/>
    <property type="project" value="TreeGrafter"/>
</dbReference>
<evidence type="ECO:0000256" key="3">
    <source>
        <dbReference type="ARBA" id="ARBA00023015"/>
    </source>
</evidence>
<feature type="compositionally biased region" description="Polar residues" evidence="7">
    <location>
        <begin position="265"/>
        <end position="276"/>
    </location>
</feature>
<evidence type="ECO:0000256" key="7">
    <source>
        <dbReference type="SAM" id="MobiDB-lite"/>
    </source>
</evidence>
<dbReference type="GO" id="GO:0003700">
    <property type="term" value="F:DNA-binding transcription factor activity"/>
    <property type="evidence" value="ECO:0007669"/>
    <property type="project" value="InterPro"/>
</dbReference>
<sequence>MKRPLADITPDHLGDEGLIGRRQRNKGCDEIATFPGEVRDAGRNVRLLRRSTGSVWCSATAELRTTGFQALRKICRRMACAVADGGRRLWADEDVIGHRRPTVLTSLVSSAVDVCDENRNSTRAEPVGKKTDLNQLKRRQSTSSVVVESTSLDDKRQRRRKRCPPFRPWTPEPLTSTTAESRQRISNLDDKDELQKQPSTPDLATETIPSSSKDDPKAHDENSCSNRLQPEQADNERLSAESAADDSQSKAGTSSKSPRPRGGSVCSSLSQQQMTRRNYKNMTRERRIEANARERTRVHTISAAFENLRKSVPAYSHNQKLSKLAVLRLAASYILTLARLLEMDYSSDNSSPSLQNCIQSISNTIQMEGRLKKRKDEQSD</sequence>
<evidence type="ECO:0000259" key="8">
    <source>
        <dbReference type="PROSITE" id="PS50888"/>
    </source>
</evidence>
<organism evidence="9 10">
    <name type="scientific">Nesidiocoris tenuis</name>
    <dbReference type="NCBI Taxonomy" id="355587"/>
    <lineage>
        <taxon>Eukaryota</taxon>
        <taxon>Metazoa</taxon>
        <taxon>Ecdysozoa</taxon>
        <taxon>Arthropoda</taxon>
        <taxon>Hexapoda</taxon>
        <taxon>Insecta</taxon>
        <taxon>Pterygota</taxon>
        <taxon>Neoptera</taxon>
        <taxon>Paraneoptera</taxon>
        <taxon>Hemiptera</taxon>
        <taxon>Heteroptera</taxon>
        <taxon>Panheteroptera</taxon>
        <taxon>Cimicomorpha</taxon>
        <taxon>Miridae</taxon>
        <taxon>Dicyphina</taxon>
        <taxon>Nesidiocoris</taxon>
    </lineage>
</organism>
<dbReference type="Proteomes" id="UP000479000">
    <property type="component" value="Unassembled WGS sequence"/>
</dbReference>
<gene>
    <name evidence="9" type="ORF">NTEN_LOCUS16665</name>
</gene>
<feature type="compositionally biased region" description="Basic and acidic residues" evidence="7">
    <location>
        <begin position="181"/>
        <end position="195"/>
    </location>
</feature>
<evidence type="ECO:0000256" key="2">
    <source>
        <dbReference type="ARBA" id="ARBA00004496"/>
    </source>
</evidence>